<keyword evidence="8" id="KW-0670">Pyruvate</keyword>
<dbReference type="PANTHER" id="PTHR33866:SF2">
    <property type="entry name" value="S-ADENOSYLMETHIONINE DECARBOXYLASE PROENZYME"/>
    <property type="match status" value="1"/>
</dbReference>
<name>A0A0F9SHW0_9ZZZZ</name>
<keyword evidence="2" id="KW-0210">Decarboxylase</keyword>
<evidence type="ECO:0000256" key="8">
    <source>
        <dbReference type="ARBA" id="ARBA00023317"/>
    </source>
</evidence>
<evidence type="ECO:0000256" key="3">
    <source>
        <dbReference type="ARBA" id="ARBA00022813"/>
    </source>
</evidence>
<dbReference type="AlphaFoldDB" id="A0A0F9SHW0"/>
<sequence length="130" mass="15378">MSKNEPFGLELLIDLSNCNVDRFNRKDIERYFIELCELIDMERHDLHFWDYEDVPESDIPYDQPHLIGTSAVQFITTSNIIIHTLDIYRQVFIDVFSCKKFSPEVVKKFTEEFFAGKISQTHLIERGTKL</sequence>
<dbReference type="Gene3D" id="3.60.90.10">
    <property type="entry name" value="S-adenosylmethionine decarboxylase"/>
    <property type="match status" value="1"/>
</dbReference>
<evidence type="ECO:0008006" key="10">
    <source>
        <dbReference type="Google" id="ProtNLM"/>
    </source>
</evidence>
<gene>
    <name evidence="9" type="ORF">LCGC14_0849260</name>
</gene>
<organism evidence="9">
    <name type="scientific">marine sediment metagenome</name>
    <dbReference type="NCBI Taxonomy" id="412755"/>
    <lineage>
        <taxon>unclassified sequences</taxon>
        <taxon>metagenomes</taxon>
        <taxon>ecological metagenomes</taxon>
    </lineage>
</organism>
<comment type="cofactor">
    <cofactor evidence="1">
        <name>pyruvate</name>
        <dbReference type="ChEBI" id="CHEBI:15361"/>
    </cofactor>
</comment>
<evidence type="ECO:0000313" key="9">
    <source>
        <dbReference type="EMBL" id="KKN28928.1"/>
    </source>
</evidence>
<dbReference type="GO" id="GO:0005829">
    <property type="term" value="C:cytosol"/>
    <property type="evidence" value="ECO:0007669"/>
    <property type="project" value="TreeGrafter"/>
</dbReference>
<evidence type="ECO:0000256" key="2">
    <source>
        <dbReference type="ARBA" id="ARBA00022793"/>
    </source>
</evidence>
<dbReference type="InterPro" id="IPR003826">
    <property type="entry name" value="AdoMetDC_fam_prok"/>
</dbReference>
<dbReference type="PANTHER" id="PTHR33866">
    <property type="entry name" value="S-ADENOSYLMETHIONINE DECARBOXYLASE PROENZYME"/>
    <property type="match status" value="1"/>
</dbReference>
<dbReference type="SUPFAM" id="SSF56276">
    <property type="entry name" value="S-adenosylmethionine decarboxylase"/>
    <property type="match status" value="1"/>
</dbReference>
<dbReference type="EMBL" id="LAZR01002524">
    <property type="protein sequence ID" value="KKN28928.1"/>
    <property type="molecule type" value="Genomic_DNA"/>
</dbReference>
<keyword evidence="6" id="KW-0456">Lyase</keyword>
<evidence type="ECO:0000256" key="4">
    <source>
        <dbReference type="ARBA" id="ARBA00023115"/>
    </source>
</evidence>
<evidence type="ECO:0000256" key="5">
    <source>
        <dbReference type="ARBA" id="ARBA00023145"/>
    </source>
</evidence>
<dbReference type="Pfam" id="PF02675">
    <property type="entry name" value="AdoMet_dc"/>
    <property type="match status" value="1"/>
</dbReference>
<protein>
    <recommendedName>
        <fullName evidence="10">S-adenosylmethionine decarboxylase proenzyme</fullName>
    </recommendedName>
</protein>
<dbReference type="GO" id="GO:0008295">
    <property type="term" value="P:spermidine biosynthetic process"/>
    <property type="evidence" value="ECO:0007669"/>
    <property type="project" value="InterPro"/>
</dbReference>
<accession>A0A0F9SHW0</accession>
<evidence type="ECO:0000256" key="7">
    <source>
        <dbReference type="ARBA" id="ARBA00023270"/>
    </source>
</evidence>
<keyword evidence="4" id="KW-0620">Polyamine biosynthesis</keyword>
<keyword evidence="3" id="KW-0068">Autocatalytic cleavage</keyword>
<keyword evidence="7" id="KW-0704">Schiff base</keyword>
<dbReference type="InterPro" id="IPR016067">
    <property type="entry name" value="S-AdoMet_deCO2ase_core"/>
</dbReference>
<proteinExistence type="predicted"/>
<reference evidence="9" key="1">
    <citation type="journal article" date="2015" name="Nature">
        <title>Complex archaea that bridge the gap between prokaryotes and eukaryotes.</title>
        <authorList>
            <person name="Spang A."/>
            <person name="Saw J.H."/>
            <person name="Jorgensen S.L."/>
            <person name="Zaremba-Niedzwiedzka K."/>
            <person name="Martijn J."/>
            <person name="Lind A.E."/>
            <person name="van Eijk R."/>
            <person name="Schleper C."/>
            <person name="Guy L."/>
            <person name="Ettema T.J."/>
        </authorList>
    </citation>
    <scope>NUCLEOTIDE SEQUENCE</scope>
</reference>
<dbReference type="GO" id="GO:0004014">
    <property type="term" value="F:adenosylmethionine decarboxylase activity"/>
    <property type="evidence" value="ECO:0007669"/>
    <property type="project" value="InterPro"/>
</dbReference>
<evidence type="ECO:0000256" key="6">
    <source>
        <dbReference type="ARBA" id="ARBA00023239"/>
    </source>
</evidence>
<evidence type="ECO:0000256" key="1">
    <source>
        <dbReference type="ARBA" id="ARBA00001928"/>
    </source>
</evidence>
<keyword evidence="5" id="KW-0865">Zymogen</keyword>
<comment type="caution">
    <text evidence="9">The sequence shown here is derived from an EMBL/GenBank/DDBJ whole genome shotgun (WGS) entry which is preliminary data.</text>
</comment>